<feature type="transmembrane region" description="Helical" evidence="1">
    <location>
        <begin position="62"/>
        <end position="90"/>
    </location>
</feature>
<dbReference type="Proteomes" id="UP000182598">
    <property type="component" value="Unassembled WGS sequence"/>
</dbReference>
<accession>A0A0K6GVC4</accession>
<keyword evidence="1" id="KW-0812">Transmembrane</keyword>
<evidence type="ECO:0000313" key="2">
    <source>
        <dbReference type="EMBL" id="CUA82493.1"/>
    </source>
</evidence>
<reference evidence="3" key="1">
    <citation type="submission" date="2015-08" db="EMBL/GenBank/DDBJ databases">
        <authorList>
            <person name="Varghese N."/>
        </authorList>
    </citation>
    <scope>NUCLEOTIDE SEQUENCE [LARGE SCALE GENOMIC DNA]</scope>
    <source>
        <strain evidence="3">DSM 27808</strain>
    </source>
</reference>
<gene>
    <name evidence="2" type="ORF">Ga0061064_0063</name>
</gene>
<keyword evidence="1" id="KW-1133">Transmembrane helix</keyword>
<sequence>MEQTTVNGQSVQPQAPYVNQEHTSTGSWFLTIFLTSIPLVNFILLLVWAFSHSTPLSKRNWARAMLIWMLVAFVLFFLMAIIGGIGMAALESGGY</sequence>
<evidence type="ECO:0000256" key="1">
    <source>
        <dbReference type="SAM" id="Phobius"/>
    </source>
</evidence>
<dbReference type="RefSeq" id="WP_055437806.1">
    <property type="nucleotide sequence ID" value="NZ_CYHB01000001.1"/>
</dbReference>
<keyword evidence="3" id="KW-1185">Reference proteome</keyword>
<dbReference type="AlphaFoldDB" id="A0A0K6GVC4"/>
<proteinExistence type="predicted"/>
<feature type="transmembrane region" description="Helical" evidence="1">
    <location>
        <begin position="28"/>
        <end position="50"/>
    </location>
</feature>
<name>A0A0K6GVC4_9GAMM</name>
<evidence type="ECO:0000313" key="3">
    <source>
        <dbReference type="Proteomes" id="UP000182598"/>
    </source>
</evidence>
<organism evidence="2 3">
    <name type="scientific">Pseudidiomarina woesei</name>
    <dbReference type="NCBI Taxonomy" id="1381080"/>
    <lineage>
        <taxon>Bacteria</taxon>
        <taxon>Pseudomonadati</taxon>
        <taxon>Pseudomonadota</taxon>
        <taxon>Gammaproteobacteria</taxon>
        <taxon>Alteromonadales</taxon>
        <taxon>Idiomarinaceae</taxon>
        <taxon>Pseudidiomarina</taxon>
    </lineage>
</organism>
<dbReference type="EMBL" id="CYHB01000001">
    <property type="protein sequence ID" value="CUA82493.1"/>
    <property type="molecule type" value="Genomic_DNA"/>
</dbReference>
<keyword evidence="1" id="KW-0472">Membrane</keyword>
<protein>
    <submittedName>
        <fullName evidence="2">Uncharacterized protein</fullName>
    </submittedName>
</protein>